<keyword evidence="2" id="KW-1185">Reference proteome</keyword>
<dbReference type="RefSeq" id="WP_123099161.1">
    <property type="nucleotide sequence ID" value="NZ_RIBZ01000094.1"/>
</dbReference>
<accession>A0A3M8WVS4</accession>
<name>A0A3M8WVS4_9ACTN</name>
<reference evidence="1 2" key="1">
    <citation type="submission" date="2018-11" db="EMBL/GenBank/DDBJ databases">
        <title>The Potential of Streptomyces as Biocontrol Agents against the Tomato grey mould, Botrytis cinerea (Gray mold) Frontiers in Microbiology.</title>
        <authorList>
            <person name="Li D."/>
        </authorList>
    </citation>
    <scope>NUCLEOTIDE SEQUENCE [LARGE SCALE GENOMIC DNA]</scope>
    <source>
        <strain evidence="1 2">NEAU-LD23</strain>
    </source>
</reference>
<dbReference type="AlphaFoldDB" id="A0A3M8WVS4"/>
<protein>
    <submittedName>
        <fullName evidence="1">Uncharacterized protein</fullName>
    </submittedName>
</protein>
<sequence>MALIDDIEFYGRAVDAEEMSIDAAVAALVETSGGRLTPVGAEQVIADWCHTRAKLERLRNDTVDMLRAARNGEPVPEHVKQHLREDAQQQLQFRPQTDQ</sequence>
<evidence type="ECO:0000313" key="1">
    <source>
        <dbReference type="EMBL" id="RNG33514.1"/>
    </source>
</evidence>
<evidence type="ECO:0000313" key="2">
    <source>
        <dbReference type="Proteomes" id="UP000275401"/>
    </source>
</evidence>
<gene>
    <name evidence="1" type="ORF">EEJ42_07360</name>
</gene>
<dbReference type="EMBL" id="RIBZ01000094">
    <property type="protein sequence ID" value="RNG33514.1"/>
    <property type="molecule type" value="Genomic_DNA"/>
</dbReference>
<proteinExistence type="predicted"/>
<organism evidence="1 2">
    <name type="scientific">Streptomyces botrytidirepellens</name>
    <dbReference type="NCBI Taxonomy" id="2486417"/>
    <lineage>
        <taxon>Bacteria</taxon>
        <taxon>Bacillati</taxon>
        <taxon>Actinomycetota</taxon>
        <taxon>Actinomycetes</taxon>
        <taxon>Kitasatosporales</taxon>
        <taxon>Streptomycetaceae</taxon>
        <taxon>Streptomyces</taxon>
    </lineage>
</organism>
<comment type="caution">
    <text evidence="1">The sequence shown here is derived from an EMBL/GenBank/DDBJ whole genome shotgun (WGS) entry which is preliminary data.</text>
</comment>
<dbReference type="Proteomes" id="UP000275401">
    <property type="component" value="Unassembled WGS sequence"/>
</dbReference>